<dbReference type="Gene3D" id="1.20.58.340">
    <property type="entry name" value="Magnesium transport protein CorA, transmembrane region"/>
    <property type="match status" value="2"/>
</dbReference>
<evidence type="ECO:0000313" key="14">
    <source>
        <dbReference type="Proteomes" id="UP001324634"/>
    </source>
</evidence>
<keyword evidence="8" id="KW-0406">Ion transport</keyword>
<feature type="transmembrane region" description="Helical" evidence="12">
    <location>
        <begin position="241"/>
        <end position="261"/>
    </location>
</feature>
<dbReference type="FunFam" id="1.20.58.340:FF:000004">
    <property type="entry name" value="Magnesium transport protein CorA"/>
    <property type="match status" value="1"/>
</dbReference>
<comment type="subcellular location">
    <subcellularLocation>
        <location evidence="1">Cell membrane</location>
        <topology evidence="1">Multi-pass membrane protein</topology>
    </subcellularLocation>
</comment>
<reference evidence="13 14" key="1">
    <citation type="submission" date="2023-11" db="EMBL/GenBank/DDBJ databases">
        <title>Peredibacter starrii A3.12.</title>
        <authorList>
            <person name="Mitchell R.J."/>
        </authorList>
    </citation>
    <scope>NUCLEOTIDE SEQUENCE [LARGE SCALE GENOMIC DNA]</scope>
    <source>
        <strain evidence="13 14">A3.12</strain>
    </source>
</reference>
<protein>
    <submittedName>
        <fullName evidence="13">CorA family divalent cation transporter</fullName>
    </submittedName>
</protein>
<dbReference type="GO" id="GO:0000287">
    <property type="term" value="F:magnesium ion binding"/>
    <property type="evidence" value="ECO:0007669"/>
    <property type="project" value="TreeGrafter"/>
</dbReference>
<dbReference type="Gene3D" id="3.30.460.20">
    <property type="entry name" value="CorA soluble domain-like"/>
    <property type="match status" value="1"/>
</dbReference>
<comment type="catalytic activity">
    <reaction evidence="10">
        <text>Mg(2+)(in) = Mg(2+)(out)</text>
        <dbReference type="Rhea" id="RHEA:29827"/>
        <dbReference type="ChEBI" id="CHEBI:18420"/>
    </reaction>
</comment>
<keyword evidence="3" id="KW-0813">Transport</keyword>
<keyword evidence="5 12" id="KW-0812">Transmembrane</keyword>
<keyword evidence="14" id="KW-1185">Reference proteome</keyword>
<dbReference type="InterPro" id="IPR045863">
    <property type="entry name" value="CorA_TM1_TM2"/>
</dbReference>
<dbReference type="GO" id="GO:0015095">
    <property type="term" value="F:magnesium ion transmembrane transporter activity"/>
    <property type="evidence" value="ECO:0007669"/>
    <property type="project" value="TreeGrafter"/>
</dbReference>
<dbReference type="GO" id="GO:0015087">
    <property type="term" value="F:cobalt ion transmembrane transporter activity"/>
    <property type="evidence" value="ECO:0007669"/>
    <property type="project" value="TreeGrafter"/>
</dbReference>
<dbReference type="InterPro" id="IPR045861">
    <property type="entry name" value="CorA_cytoplasmic_dom"/>
</dbReference>
<dbReference type="EMBL" id="CP139487">
    <property type="protein sequence ID" value="WPU66856.1"/>
    <property type="molecule type" value="Genomic_DNA"/>
</dbReference>
<sequence length="306" mass="36438">MITENVVIKRHYSWIDIERPLKVDYEFLKEEFKLPQLLVQDCIKPGHLPKYEHMEEGHFLLSRAFDPASDMDDITVPGLTNKLGIFIMKERIITVHNVELNFLRKFADLNRDNFPDTLPGMAHQMMRAIILTYEEPIMKLQNNYEDFEHEVLSRSTEFLSTNRVYHFRRQIFVLKSMLKQNQIALFHCKEFWGTHNSLLQDLREDIDQMYFRLDDLSHNFDQLFALYLSINEQRSNEVMKVLTIFATILLPLTFISSFYGMNFEHLPGIHTTFGLGATILLMVFFTFIAIWYFNRRGWFKPRAKSY</sequence>
<dbReference type="AlphaFoldDB" id="A0AAX4HV45"/>
<accession>A0AAX4HV45</accession>
<feature type="transmembrane region" description="Helical" evidence="12">
    <location>
        <begin position="273"/>
        <end position="294"/>
    </location>
</feature>
<evidence type="ECO:0000256" key="6">
    <source>
        <dbReference type="ARBA" id="ARBA00022842"/>
    </source>
</evidence>
<organism evidence="13 14">
    <name type="scientific">Peredibacter starrii</name>
    <dbReference type="NCBI Taxonomy" id="28202"/>
    <lineage>
        <taxon>Bacteria</taxon>
        <taxon>Pseudomonadati</taxon>
        <taxon>Bdellovibrionota</taxon>
        <taxon>Bacteriovoracia</taxon>
        <taxon>Bacteriovoracales</taxon>
        <taxon>Bacteriovoracaceae</taxon>
        <taxon>Peredibacter</taxon>
    </lineage>
</organism>
<evidence type="ECO:0000256" key="12">
    <source>
        <dbReference type="SAM" id="Phobius"/>
    </source>
</evidence>
<evidence type="ECO:0000256" key="4">
    <source>
        <dbReference type="ARBA" id="ARBA00022475"/>
    </source>
</evidence>
<evidence type="ECO:0000256" key="5">
    <source>
        <dbReference type="ARBA" id="ARBA00022692"/>
    </source>
</evidence>
<dbReference type="InterPro" id="IPR002523">
    <property type="entry name" value="MgTranspt_CorA/ZnTranspt_ZntB"/>
</dbReference>
<proteinExistence type="inferred from homology"/>
<dbReference type="GO" id="GO:0050897">
    <property type="term" value="F:cobalt ion binding"/>
    <property type="evidence" value="ECO:0007669"/>
    <property type="project" value="TreeGrafter"/>
</dbReference>
<comment type="similarity">
    <text evidence="2">Belongs to the CorA metal ion transporter (MIT) (TC 1.A.35) family.</text>
</comment>
<keyword evidence="9 12" id="KW-0472">Membrane</keyword>
<keyword evidence="7 12" id="KW-1133">Transmembrane helix</keyword>
<dbReference type="SUPFAM" id="SSF144083">
    <property type="entry name" value="Magnesium transport protein CorA, transmembrane region"/>
    <property type="match status" value="1"/>
</dbReference>
<dbReference type="KEGG" id="psti:SOO65_08850"/>
<dbReference type="SUPFAM" id="SSF143865">
    <property type="entry name" value="CorA soluble domain-like"/>
    <property type="match status" value="1"/>
</dbReference>
<dbReference type="PANTHER" id="PTHR46494">
    <property type="entry name" value="CORA FAMILY METAL ION TRANSPORTER (EUROFUNG)"/>
    <property type="match status" value="1"/>
</dbReference>
<keyword evidence="4" id="KW-1003">Cell membrane</keyword>
<comment type="function">
    <text evidence="11">Mediates influx of magnesium ions. Alternates between open and closed states. Activated by low cytoplasmic Mg(2+) levels. Inactive when cytoplasmic Mg(2+) levels are high.</text>
</comment>
<evidence type="ECO:0000256" key="2">
    <source>
        <dbReference type="ARBA" id="ARBA00009765"/>
    </source>
</evidence>
<evidence type="ECO:0000256" key="8">
    <source>
        <dbReference type="ARBA" id="ARBA00023065"/>
    </source>
</evidence>
<dbReference type="PANTHER" id="PTHR46494:SF1">
    <property type="entry name" value="CORA FAMILY METAL ION TRANSPORTER (EUROFUNG)"/>
    <property type="match status" value="1"/>
</dbReference>
<gene>
    <name evidence="13" type="ORF">SOO65_08850</name>
</gene>
<evidence type="ECO:0000256" key="3">
    <source>
        <dbReference type="ARBA" id="ARBA00022448"/>
    </source>
</evidence>
<dbReference type="GO" id="GO:0005886">
    <property type="term" value="C:plasma membrane"/>
    <property type="evidence" value="ECO:0007669"/>
    <property type="project" value="UniProtKB-SubCell"/>
</dbReference>
<evidence type="ECO:0000256" key="11">
    <source>
        <dbReference type="ARBA" id="ARBA00045497"/>
    </source>
</evidence>
<keyword evidence="6" id="KW-0460">Magnesium</keyword>
<evidence type="ECO:0000256" key="9">
    <source>
        <dbReference type="ARBA" id="ARBA00023136"/>
    </source>
</evidence>
<evidence type="ECO:0000313" key="13">
    <source>
        <dbReference type="EMBL" id="WPU66856.1"/>
    </source>
</evidence>
<dbReference type="Proteomes" id="UP001324634">
    <property type="component" value="Chromosome"/>
</dbReference>
<evidence type="ECO:0000256" key="1">
    <source>
        <dbReference type="ARBA" id="ARBA00004651"/>
    </source>
</evidence>
<dbReference type="RefSeq" id="WP_321399477.1">
    <property type="nucleotide sequence ID" value="NZ_CP139487.1"/>
</dbReference>
<name>A0AAX4HV45_9BACT</name>
<dbReference type="Pfam" id="PF01544">
    <property type="entry name" value="CorA"/>
    <property type="match status" value="1"/>
</dbReference>
<evidence type="ECO:0000256" key="10">
    <source>
        <dbReference type="ARBA" id="ARBA00034269"/>
    </source>
</evidence>
<evidence type="ECO:0000256" key="7">
    <source>
        <dbReference type="ARBA" id="ARBA00022989"/>
    </source>
</evidence>